<dbReference type="RefSeq" id="WP_184633158.1">
    <property type="nucleotide sequence ID" value="NZ_BAABKT010000025.1"/>
</dbReference>
<dbReference type="InterPro" id="IPR029063">
    <property type="entry name" value="SAM-dependent_MTases_sf"/>
</dbReference>
<dbReference type="GO" id="GO:0003723">
    <property type="term" value="F:RNA binding"/>
    <property type="evidence" value="ECO:0007669"/>
    <property type="project" value="UniProtKB-UniRule"/>
</dbReference>
<evidence type="ECO:0000313" key="9">
    <source>
        <dbReference type="Proteomes" id="UP000578077"/>
    </source>
</evidence>
<evidence type="ECO:0000256" key="5">
    <source>
        <dbReference type="PROSITE-ProRule" id="PRU01023"/>
    </source>
</evidence>
<comment type="caution">
    <text evidence="8">The sequence shown here is derived from an EMBL/GenBank/DDBJ whole genome shotgun (WGS) entry which is preliminary data.</text>
</comment>
<evidence type="ECO:0000256" key="6">
    <source>
        <dbReference type="SAM" id="MobiDB-lite"/>
    </source>
</evidence>
<feature type="binding site" evidence="5">
    <location>
        <position position="338"/>
    </location>
    <ligand>
        <name>S-adenosyl-L-methionine</name>
        <dbReference type="ChEBI" id="CHEBI:59789"/>
    </ligand>
</feature>
<evidence type="ECO:0000256" key="2">
    <source>
        <dbReference type="ARBA" id="ARBA00022679"/>
    </source>
</evidence>
<feature type="region of interest" description="Disordered" evidence="6">
    <location>
        <begin position="196"/>
        <end position="217"/>
    </location>
</feature>
<proteinExistence type="inferred from homology"/>
<dbReference type="InterPro" id="IPR049560">
    <property type="entry name" value="MeTrfase_RsmB-F_NOP2_cat"/>
</dbReference>
<dbReference type="PANTHER" id="PTHR22807">
    <property type="entry name" value="NOP2 YEAST -RELATED NOL1/NOP2/FMU SUN DOMAIN-CONTAINING"/>
    <property type="match status" value="1"/>
</dbReference>
<feature type="domain" description="SAM-dependent MTase RsmB/NOP-type" evidence="7">
    <location>
        <begin position="212"/>
        <end position="500"/>
    </location>
</feature>
<evidence type="ECO:0000259" key="7">
    <source>
        <dbReference type="PROSITE" id="PS51686"/>
    </source>
</evidence>
<gene>
    <name evidence="8" type="ORF">HNR25_000535</name>
</gene>
<evidence type="ECO:0000256" key="3">
    <source>
        <dbReference type="ARBA" id="ARBA00022691"/>
    </source>
</evidence>
<organism evidence="8 9">
    <name type="scientific">Streptomonospora salina</name>
    <dbReference type="NCBI Taxonomy" id="104205"/>
    <lineage>
        <taxon>Bacteria</taxon>
        <taxon>Bacillati</taxon>
        <taxon>Actinomycetota</taxon>
        <taxon>Actinomycetes</taxon>
        <taxon>Streptosporangiales</taxon>
        <taxon>Nocardiopsidaceae</taxon>
        <taxon>Streptomonospora</taxon>
    </lineage>
</organism>
<dbReference type="PANTHER" id="PTHR22807:SF53">
    <property type="entry name" value="RIBOSOMAL RNA SMALL SUBUNIT METHYLTRANSFERASE B-RELATED"/>
    <property type="match status" value="1"/>
</dbReference>
<dbReference type="GO" id="GO:0006355">
    <property type="term" value="P:regulation of DNA-templated transcription"/>
    <property type="evidence" value="ECO:0007669"/>
    <property type="project" value="InterPro"/>
</dbReference>
<keyword evidence="9" id="KW-1185">Reference proteome</keyword>
<keyword evidence="3 5" id="KW-0949">S-adenosyl-L-methionine</keyword>
<reference evidence="8 9" key="1">
    <citation type="submission" date="2020-08" db="EMBL/GenBank/DDBJ databases">
        <title>Sequencing the genomes of 1000 actinobacteria strains.</title>
        <authorList>
            <person name="Klenk H.-P."/>
        </authorList>
    </citation>
    <scope>NUCLEOTIDE SEQUENCE [LARGE SCALE GENOMIC DNA]</scope>
    <source>
        <strain evidence="8 9">DSM 44593</strain>
    </source>
</reference>
<keyword evidence="4 5" id="KW-0694">RNA-binding</keyword>
<feature type="active site" description="Nucleophile" evidence="5">
    <location>
        <position position="435"/>
    </location>
</feature>
<name>A0A841E2U2_9ACTN</name>
<keyword evidence="1 5" id="KW-0489">Methyltransferase</keyword>
<protein>
    <submittedName>
        <fullName evidence="8">16S rRNA (Cytosine967-C5)-methyltransferase</fullName>
        <ecNumber evidence="8">2.1.1.176</ecNumber>
    </submittedName>
</protein>
<dbReference type="InterPro" id="IPR001678">
    <property type="entry name" value="MeTrfase_RsmB-F_NOP2_dom"/>
</dbReference>
<feature type="binding site" evidence="5">
    <location>
        <begin position="313"/>
        <end position="319"/>
    </location>
    <ligand>
        <name>S-adenosyl-L-methionine</name>
        <dbReference type="ChEBI" id="CHEBI:59789"/>
    </ligand>
</feature>
<feature type="region of interest" description="Disordered" evidence="6">
    <location>
        <begin position="1"/>
        <end position="32"/>
    </location>
</feature>
<dbReference type="Gene3D" id="1.10.940.10">
    <property type="entry name" value="NusB-like"/>
    <property type="match status" value="1"/>
</dbReference>
<evidence type="ECO:0000256" key="4">
    <source>
        <dbReference type="ARBA" id="ARBA00022884"/>
    </source>
</evidence>
<comment type="similarity">
    <text evidence="5">Belongs to the class I-like SAM-binding methyltransferase superfamily. RsmB/NOP family.</text>
</comment>
<evidence type="ECO:0000313" key="8">
    <source>
        <dbReference type="EMBL" id="MBB5996784.1"/>
    </source>
</evidence>
<accession>A0A841E2U2</accession>
<dbReference type="PROSITE" id="PS51686">
    <property type="entry name" value="SAM_MT_RSMB_NOP"/>
    <property type="match status" value="1"/>
</dbReference>
<dbReference type="Gene3D" id="3.40.50.150">
    <property type="entry name" value="Vaccinia Virus protein VP39"/>
    <property type="match status" value="1"/>
</dbReference>
<dbReference type="InterPro" id="IPR035926">
    <property type="entry name" value="NusB-like_sf"/>
</dbReference>
<dbReference type="InterPro" id="IPR006027">
    <property type="entry name" value="NusB_RsmB_TIM44"/>
</dbReference>
<sequence>MSDRSRPSSRAPRKNGEKSGRNTPPAPKDPARRAAYDVLRAVQDRDAYANLLLPSLLRERSVHGRDAALATELTYGALRRQGTYDAILDACIDRSLESVDSEVLPVLRLGAHQLLATAIPPHAAVSATVDLARRVVGHHRGRFANAVLRKVGRRSLDEWTAVVAPDRAADPAGHLSVVHSHPRWIVDAFAAALGEAPAHGGAPEPEAAAGAAGADPGAPLAETERLLAADNERPRVTLVAKPGRAAVDDLLAGGATAARFSPYAAYLPEGDPALLREVRQRRAAVQDEASQLVALALTRVGVDGPDARWLDACAGPGGKAALLAGLAGARDARLLAAEAQPARAGLVAGAVERSPRDAARTVVADATRPPWGAGVFDRVVVDAPCTGLGALRRRPEARWRRTPETAEALAPLQRDLLRSALDSTRAGGVAAYVTCSPHPDETRGVVEAVLAERGDAEVLRAADYLDGVPDVAAGPSGEYVQFWPHRHGTDAMFLALVRKR</sequence>
<dbReference type="EMBL" id="JACHLY010000001">
    <property type="protein sequence ID" value="MBB5996784.1"/>
    <property type="molecule type" value="Genomic_DNA"/>
</dbReference>
<keyword evidence="2 5" id="KW-0808">Transferase</keyword>
<dbReference type="Proteomes" id="UP000578077">
    <property type="component" value="Unassembled WGS sequence"/>
</dbReference>
<dbReference type="Pfam" id="PF01189">
    <property type="entry name" value="Methyltr_RsmB-F"/>
    <property type="match status" value="1"/>
</dbReference>
<dbReference type="SUPFAM" id="SSF48013">
    <property type="entry name" value="NusB-like"/>
    <property type="match status" value="1"/>
</dbReference>
<feature type="binding site" evidence="5">
    <location>
        <position position="382"/>
    </location>
    <ligand>
        <name>S-adenosyl-L-methionine</name>
        <dbReference type="ChEBI" id="CHEBI:59789"/>
    </ligand>
</feature>
<dbReference type="EC" id="2.1.1.176" evidence="8"/>
<evidence type="ECO:0000256" key="1">
    <source>
        <dbReference type="ARBA" id="ARBA00022603"/>
    </source>
</evidence>
<dbReference type="PRINTS" id="PR02008">
    <property type="entry name" value="RCMTFAMILY"/>
</dbReference>
<dbReference type="GO" id="GO:0008173">
    <property type="term" value="F:RNA methyltransferase activity"/>
    <property type="evidence" value="ECO:0007669"/>
    <property type="project" value="InterPro"/>
</dbReference>
<dbReference type="SUPFAM" id="SSF53335">
    <property type="entry name" value="S-adenosyl-L-methionine-dependent methyltransferases"/>
    <property type="match status" value="1"/>
</dbReference>
<dbReference type="Pfam" id="PF01029">
    <property type="entry name" value="NusB"/>
    <property type="match status" value="1"/>
</dbReference>
<dbReference type="AlphaFoldDB" id="A0A841E2U2"/>
<dbReference type="InterPro" id="IPR023267">
    <property type="entry name" value="RCMT"/>
</dbReference>
<feature type="binding site" evidence="5">
    <location>
        <position position="365"/>
    </location>
    <ligand>
        <name>S-adenosyl-L-methionine</name>
        <dbReference type="ChEBI" id="CHEBI:59789"/>
    </ligand>
</feature>
<dbReference type="GO" id="GO:0001510">
    <property type="term" value="P:RNA methylation"/>
    <property type="evidence" value="ECO:0007669"/>
    <property type="project" value="InterPro"/>
</dbReference>